<dbReference type="Proteomes" id="UP000276888">
    <property type="component" value="Chromosome"/>
</dbReference>
<accession>A0A3S9W6R2</accession>
<reference evidence="1 2" key="1">
    <citation type="submission" date="2018-08" db="EMBL/GenBank/DDBJ databases">
        <title>Microbacterium lemovicicum sp. nov., a bacterium isolated from a natural uranium-rich soil.</title>
        <authorList>
            <person name="ORTET P."/>
        </authorList>
    </citation>
    <scope>NUCLEOTIDE SEQUENCE [LARGE SCALE GENOMIC DNA]</scope>
    <source>
        <strain evidence="1 2">Viu22</strain>
    </source>
</reference>
<proteinExistence type="predicted"/>
<gene>
    <name evidence="1" type="ORF">CVS47_00322</name>
</gene>
<evidence type="ECO:0000313" key="2">
    <source>
        <dbReference type="Proteomes" id="UP000276888"/>
    </source>
</evidence>
<dbReference type="EMBL" id="CP031423">
    <property type="protein sequence ID" value="AZS35725.1"/>
    <property type="molecule type" value="Genomic_DNA"/>
</dbReference>
<dbReference type="AlphaFoldDB" id="A0A3S9W6R2"/>
<evidence type="ECO:0000313" key="1">
    <source>
        <dbReference type="EMBL" id="AZS35725.1"/>
    </source>
</evidence>
<dbReference type="OrthoDB" id="5196264at2"/>
<protein>
    <submittedName>
        <fullName evidence="1">Uncharacterized protein</fullName>
    </submittedName>
</protein>
<name>A0A3S9W6R2_9MICO</name>
<dbReference type="KEGG" id="mlv:CVS47_00322"/>
<keyword evidence="2" id="KW-1185">Reference proteome</keyword>
<dbReference type="RefSeq" id="WP_127094514.1">
    <property type="nucleotide sequence ID" value="NZ_CP031423.1"/>
</dbReference>
<organism evidence="1 2">
    <name type="scientific">Microbacterium lemovicicum</name>
    <dbReference type="NCBI Taxonomy" id="1072463"/>
    <lineage>
        <taxon>Bacteria</taxon>
        <taxon>Bacillati</taxon>
        <taxon>Actinomycetota</taxon>
        <taxon>Actinomycetes</taxon>
        <taxon>Micrococcales</taxon>
        <taxon>Microbacteriaceae</taxon>
        <taxon>Microbacterium</taxon>
    </lineage>
</organism>
<sequence length="66" mass="7160">MSSTILNLPLTDDERAILEVYSALKDLCARDLPPYQAANLRDALASVSIVVTGATLDYENLIDHGI</sequence>